<evidence type="ECO:0000313" key="2">
    <source>
        <dbReference type="EMBL" id="CAF0839356.1"/>
    </source>
</evidence>
<evidence type="ECO:0000313" key="3">
    <source>
        <dbReference type="Proteomes" id="UP000663879"/>
    </source>
</evidence>
<reference evidence="2" key="1">
    <citation type="submission" date="2021-02" db="EMBL/GenBank/DDBJ databases">
        <authorList>
            <person name="Nowell W R."/>
        </authorList>
    </citation>
    <scope>NUCLEOTIDE SEQUENCE</scope>
    <source>
        <strain evidence="2">Ploen Becks lab</strain>
    </source>
</reference>
<dbReference type="AlphaFoldDB" id="A0A813VJ82"/>
<proteinExistence type="predicted"/>
<feature type="domain" description="Reverse transcriptase" evidence="1">
    <location>
        <begin position="68"/>
        <end position="322"/>
    </location>
</feature>
<protein>
    <recommendedName>
        <fullName evidence="1">Reverse transcriptase domain-containing protein</fullName>
    </recommendedName>
</protein>
<gene>
    <name evidence="2" type="ORF">OXX778_LOCUS8370</name>
</gene>
<dbReference type="PANTHER" id="PTHR33332">
    <property type="entry name" value="REVERSE TRANSCRIPTASE DOMAIN-CONTAINING PROTEIN"/>
    <property type="match status" value="1"/>
</dbReference>
<evidence type="ECO:0000259" key="1">
    <source>
        <dbReference type="PROSITE" id="PS50878"/>
    </source>
</evidence>
<dbReference type="Pfam" id="PF00078">
    <property type="entry name" value="RVT_1"/>
    <property type="match status" value="1"/>
</dbReference>
<dbReference type="OrthoDB" id="6243574at2759"/>
<dbReference type="PROSITE" id="PS50878">
    <property type="entry name" value="RT_POL"/>
    <property type="match status" value="1"/>
</dbReference>
<dbReference type="Proteomes" id="UP000663879">
    <property type="component" value="Unassembled WGS sequence"/>
</dbReference>
<keyword evidence="3" id="KW-1185">Reference proteome</keyword>
<name>A0A813VJ82_9BILA</name>
<accession>A0A813VJ82</accession>
<dbReference type="EMBL" id="CAJNOC010001145">
    <property type="protein sequence ID" value="CAF0839356.1"/>
    <property type="molecule type" value="Genomic_DNA"/>
</dbReference>
<sequence length="335" mass="38026">MKIAYRDDKREFFVEEDNDPMPFFGARTDIICDPEIENLSCGPDNIHNKVLIGVADAIAVPITLIFQKSYGSGEIPQVWKRANVSPLFKSGSRINVENYRPVSLTCVLCKVLASIIKDSMLKHLLDNELISDAQHGFLLSKSCTTNLLETIDVITFALAEGFPVDAIYTDFSKAFDKIPHRRLMYKISKFGFGVKLINWIKAFLRDRIQRVVLGDSYSDWLSVLSGVPQGSVLGPILFLLYINDLFELIQNTFKASADDTKIISVIRNFLSNLELQCDIDFICKWCKDWSTQLNIPYSLVFFPDIITKNSILCNAIFSGLYPLFCNKSSRHRTCF</sequence>
<dbReference type="InterPro" id="IPR000477">
    <property type="entry name" value="RT_dom"/>
</dbReference>
<organism evidence="2 3">
    <name type="scientific">Brachionus calyciflorus</name>
    <dbReference type="NCBI Taxonomy" id="104777"/>
    <lineage>
        <taxon>Eukaryota</taxon>
        <taxon>Metazoa</taxon>
        <taxon>Spiralia</taxon>
        <taxon>Gnathifera</taxon>
        <taxon>Rotifera</taxon>
        <taxon>Eurotatoria</taxon>
        <taxon>Monogononta</taxon>
        <taxon>Pseudotrocha</taxon>
        <taxon>Ploima</taxon>
        <taxon>Brachionidae</taxon>
        <taxon>Brachionus</taxon>
    </lineage>
</organism>
<dbReference type="CDD" id="cd01650">
    <property type="entry name" value="RT_nLTR_like"/>
    <property type="match status" value="1"/>
</dbReference>
<comment type="caution">
    <text evidence="2">The sequence shown here is derived from an EMBL/GenBank/DDBJ whole genome shotgun (WGS) entry which is preliminary data.</text>
</comment>